<keyword evidence="3" id="KW-1185">Reference proteome</keyword>
<dbReference type="VEuPathDB" id="FungiDB:SAPIO_CDS7676"/>
<gene>
    <name evidence="2" type="ORF">SAPIO_CDS7676</name>
</gene>
<proteinExistence type="predicted"/>
<name>A0A084G2F6_PSEDA</name>
<feature type="compositionally biased region" description="Basic and acidic residues" evidence="1">
    <location>
        <begin position="111"/>
        <end position="126"/>
    </location>
</feature>
<dbReference type="InterPro" id="IPR013877">
    <property type="entry name" value="YAP-bd/ALF4/Glomulin"/>
</dbReference>
<sequence length="619" mass="69193">MGEHLPADEVVRRLQEARPPATDAFTYLALLDQHMSPELLPALLEILQDAELTTLIGWDLVDMLINVPGSEECLETVARLGNPREVILKALEVLEKTAIEEVEDEEGGELSSDRKDAEGSEEREAISPDAPSASSKFITLLGMLGILHKRLKVRRPSRFLHTTLQAVLQCYTPNREETAAIISFVRAVSIFARPPLPSRKSSTTLETPFQTNDPSKNAPDPEAEAQDPVEEDLMSRLLQSFITCIFEAFVNSNEIGWASRLVEFYNPHKIVPGRKTVMQAFRDDPDLLARDALLGQLAGLAGDLGLANLKPNRIAELCAAPIQPDPLATEPDSENPHQIKLSTTGFWCLTAYWVFASEVFDSDFVKPEMHVFPDLYDMVHRYLGEDAQAKIIENPGVIESLLVLGSWLHENNRIVADDQTEKPAFMTFHHYLTLCAVFHRSLQIRNAATTLAGQILHADPDDEDRLKILDDLLENCMFSSLQACAVTWLREELIRAAKGKADNVFSTPECIESFQYTLFPSLGHLNDAEANELIEFWAENHPFHLQVANFAYFLFAGKDFRHLVPEGMAAAVGERYVQPMIGVAKTLREKTGGEENAPPHYHMDIQVLIDRLESLPLDA</sequence>
<evidence type="ECO:0000313" key="2">
    <source>
        <dbReference type="EMBL" id="KEZ41518.1"/>
    </source>
</evidence>
<dbReference type="OMA" id="MQLQPED"/>
<feature type="region of interest" description="Disordered" evidence="1">
    <location>
        <begin position="101"/>
        <end position="131"/>
    </location>
</feature>
<dbReference type="GeneID" id="27726748"/>
<dbReference type="GO" id="GO:0034599">
    <property type="term" value="P:cellular response to oxidative stress"/>
    <property type="evidence" value="ECO:0007669"/>
    <property type="project" value="InterPro"/>
</dbReference>
<dbReference type="EMBL" id="JOWA01000110">
    <property type="protein sequence ID" value="KEZ41518.1"/>
    <property type="molecule type" value="Genomic_DNA"/>
</dbReference>
<accession>A0A084G2F6</accession>
<dbReference type="AlphaFoldDB" id="A0A084G2F6"/>
<feature type="region of interest" description="Disordered" evidence="1">
    <location>
        <begin position="197"/>
        <end position="228"/>
    </location>
</feature>
<dbReference type="GO" id="GO:0005737">
    <property type="term" value="C:cytoplasm"/>
    <property type="evidence" value="ECO:0007669"/>
    <property type="project" value="TreeGrafter"/>
</dbReference>
<comment type="caution">
    <text evidence="2">The sequence shown here is derived from an EMBL/GenBank/DDBJ whole genome shotgun (WGS) entry which is preliminary data.</text>
</comment>
<dbReference type="Proteomes" id="UP000028545">
    <property type="component" value="Unassembled WGS sequence"/>
</dbReference>
<dbReference type="HOGENOM" id="CLU_011932_1_0_1"/>
<dbReference type="KEGG" id="sapo:SAPIO_CDS7676"/>
<dbReference type="PANTHER" id="PTHR28020:SF1">
    <property type="entry name" value="YAP1-BINDING PROTEIN 1-RELATED"/>
    <property type="match status" value="1"/>
</dbReference>
<feature type="compositionally biased region" description="Polar residues" evidence="1">
    <location>
        <begin position="199"/>
        <end position="215"/>
    </location>
</feature>
<protein>
    <recommendedName>
        <fullName evidence="4">Yap-binding protein</fullName>
    </recommendedName>
</protein>
<dbReference type="InterPro" id="IPR040347">
    <property type="entry name" value="YBP1/2"/>
</dbReference>
<evidence type="ECO:0000256" key="1">
    <source>
        <dbReference type="SAM" id="MobiDB-lite"/>
    </source>
</evidence>
<evidence type="ECO:0000313" key="3">
    <source>
        <dbReference type="Proteomes" id="UP000028545"/>
    </source>
</evidence>
<dbReference type="RefSeq" id="XP_016641317.1">
    <property type="nucleotide sequence ID" value="XM_016789490.1"/>
</dbReference>
<evidence type="ECO:0008006" key="4">
    <source>
        <dbReference type="Google" id="ProtNLM"/>
    </source>
</evidence>
<dbReference type="Pfam" id="PF08568">
    <property type="entry name" value="Kinetochor_Ybp2"/>
    <property type="match status" value="1"/>
</dbReference>
<reference evidence="2 3" key="1">
    <citation type="journal article" date="2014" name="Genome Announc.">
        <title>Draft genome sequence of the pathogenic fungus Scedosporium apiospermum.</title>
        <authorList>
            <person name="Vandeputte P."/>
            <person name="Ghamrawi S."/>
            <person name="Rechenmann M."/>
            <person name="Iltis A."/>
            <person name="Giraud S."/>
            <person name="Fleury M."/>
            <person name="Thornton C."/>
            <person name="Delhaes L."/>
            <person name="Meyer W."/>
            <person name="Papon N."/>
            <person name="Bouchara J.P."/>
        </authorList>
    </citation>
    <scope>NUCLEOTIDE SEQUENCE [LARGE SCALE GENOMIC DNA]</scope>
    <source>
        <strain evidence="2 3">IHEM 14462</strain>
    </source>
</reference>
<organism evidence="2 3">
    <name type="scientific">Pseudallescheria apiosperma</name>
    <name type="common">Scedosporium apiospermum</name>
    <dbReference type="NCBI Taxonomy" id="563466"/>
    <lineage>
        <taxon>Eukaryota</taxon>
        <taxon>Fungi</taxon>
        <taxon>Dikarya</taxon>
        <taxon>Ascomycota</taxon>
        <taxon>Pezizomycotina</taxon>
        <taxon>Sordariomycetes</taxon>
        <taxon>Hypocreomycetidae</taxon>
        <taxon>Microascales</taxon>
        <taxon>Microascaceae</taxon>
        <taxon>Scedosporium</taxon>
    </lineage>
</organism>
<dbReference type="PANTHER" id="PTHR28020">
    <property type="entry name" value="YAP1-BINDING PROTEIN 1-RELATED"/>
    <property type="match status" value="1"/>
</dbReference>
<dbReference type="OrthoDB" id="5396786at2759"/>